<evidence type="ECO:0000256" key="1">
    <source>
        <dbReference type="ARBA" id="ARBA00000900"/>
    </source>
</evidence>
<keyword evidence="3" id="KW-0808">Transferase</keyword>
<evidence type="ECO:0000256" key="9">
    <source>
        <dbReference type="SAM" id="MobiDB-lite"/>
    </source>
</evidence>
<keyword evidence="6" id="KW-0833">Ubl conjugation pathway</keyword>
<feature type="compositionally biased region" description="Low complexity" evidence="9">
    <location>
        <begin position="699"/>
        <end position="714"/>
    </location>
</feature>
<name>C3Y9B4_BRAFL</name>
<dbReference type="SUPFAM" id="SSF57850">
    <property type="entry name" value="RING/U-box"/>
    <property type="match status" value="1"/>
</dbReference>
<dbReference type="PANTHER" id="PTHR22996:SF0">
    <property type="entry name" value="RE60872P-RELATED"/>
    <property type="match status" value="1"/>
</dbReference>
<dbReference type="InterPro" id="IPR058981">
    <property type="entry name" value="MGRN1/RNF157-like_N"/>
</dbReference>
<dbReference type="GO" id="GO:0061630">
    <property type="term" value="F:ubiquitin protein ligase activity"/>
    <property type="evidence" value="ECO:0007669"/>
    <property type="project" value="UniProtKB-EC"/>
</dbReference>
<evidence type="ECO:0000256" key="7">
    <source>
        <dbReference type="ARBA" id="ARBA00022833"/>
    </source>
</evidence>
<sequence>MPAPSLFDICVHSVGDVLFKAYSGDQVSISAAIKELQLPRTVKKDLVSFFTDVQLGEFFYSVSLVLREPLAVNLEKVKRQTKRPCTIGWRWPGTYVFLTDAETRLRFRFIEPHECTLIVVGMHAGMVPLSQVIDLLHSYEILPADTEISDYSCSSSMRVSKGGNPPTLAYKVAHRYEGPPEELPYMHELYRRAVLGKERNICIDDIPGPFGRNLTYRNHLSKVPRGVTMGGDPRLQFAIPALYIDSDYENDETDDETDSSEDSLCSFSDELHFIMGGERFDTTQPEAYLFGENSDLNFLGNRPLPFPYPAPQPNEPTKTLKSLVNIRKDSLRLVRIDDPEPEEEGEEEDEEKETSPKYNVEFTFDTDVKVGITIHYFATEEIINGLAVYTSNDPTLTSETVHYKRGASQTFSLPSHVLDPGMWNMDDFSYDADKQVIPMVIQCCVEEEEEHAENLGHAHMLFATFEKNSEDFFSVKPLKQKQMHQEDDIDDSGSECVICMSDIRDTLILPCRHLCLCNGCADSLRYQASNCPICRQPFRALLQMRAMRKKTSLTPAVTPQSEADEVQVIQENIPPGYEVIPVIEALNGPSSSCTTPPPPVSGTNEGETLIAEPLVVTMPPSPQGSKPQDSVTCRPKSKSKRKRSGGSSLRGTAALEGMSRQQQAPESKLVAPPCDKSDRSDASSVGTGPYVTTPDDSESAMSPSIVSSVPPSEVDISERSSLGGEVTTPETPAVGSAQVSSIGTPGITPSCTVDGDLSQQDPESLYLLNPTRHRDAFFLSRVDFEGPAIRVPPIGVMRDAEAMDIPASDKTSMDNGCVELSLPGTPLSSDSSRSGNSGEGDVKGTAGHSRGRVVRRAARLYRRARRAASEETAAGASKVRRKRQKRKVEELEDDSRPQPKRKAPENPPPRTYFDPRLSRVAPIYHDVVAGESVLVNYIADDPCPWESTNSVELSACERGVTPTDLSCPYYRQYQDFHTRKVLSLVASELTMWLDNQESDRL</sequence>
<protein>
    <recommendedName>
        <fullName evidence="2">RING-type E3 ubiquitin transferase</fullName>
        <ecNumber evidence="2">2.3.2.27</ecNumber>
    </recommendedName>
</protein>
<comment type="catalytic activity">
    <reaction evidence="1">
        <text>S-ubiquitinyl-[E2 ubiquitin-conjugating enzyme]-L-cysteine + [acceptor protein]-L-lysine = [E2 ubiquitin-conjugating enzyme]-L-cysteine + N(6)-ubiquitinyl-[acceptor protein]-L-lysine.</text>
        <dbReference type="EC" id="2.3.2.27"/>
    </reaction>
</comment>
<dbReference type="FunFam" id="3.30.40.10:FF:000013">
    <property type="entry name" value="E3 ubiquitin-protein ligase MGRN1 isoform 1"/>
    <property type="match status" value="1"/>
</dbReference>
<dbReference type="InterPro" id="IPR045194">
    <property type="entry name" value="MGRN1/RNF157-like"/>
</dbReference>
<evidence type="ECO:0000256" key="3">
    <source>
        <dbReference type="ARBA" id="ARBA00022679"/>
    </source>
</evidence>
<dbReference type="Pfam" id="PF26192">
    <property type="entry name" value="RNF157-like_N"/>
    <property type="match status" value="1"/>
</dbReference>
<dbReference type="EMBL" id="GG666492">
    <property type="protein sequence ID" value="EEN63170.1"/>
    <property type="molecule type" value="Genomic_DNA"/>
</dbReference>
<dbReference type="PROSITE" id="PS50089">
    <property type="entry name" value="ZF_RING_2"/>
    <property type="match status" value="1"/>
</dbReference>
<keyword evidence="7" id="KW-0862">Zinc</keyword>
<dbReference type="Gene3D" id="3.30.40.10">
    <property type="entry name" value="Zinc/RING finger domain, C3HC4 (zinc finger)"/>
    <property type="match status" value="1"/>
</dbReference>
<dbReference type="STRING" id="7739.C3Y9B4"/>
<feature type="region of interest" description="Disordered" evidence="9">
    <location>
        <begin position="616"/>
        <end position="757"/>
    </location>
</feature>
<dbReference type="AlphaFoldDB" id="C3Y9B4"/>
<dbReference type="InterPro" id="IPR001841">
    <property type="entry name" value="Znf_RING"/>
</dbReference>
<dbReference type="InterPro" id="IPR013083">
    <property type="entry name" value="Znf_RING/FYVE/PHD"/>
</dbReference>
<evidence type="ECO:0000256" key="4">
    <source>
        <dbReference type="ARBA" id="ARBA00022723"/>
    </source>
</evidence>
<accession>C3Y9B4</accession>
<keyword evidence="5 8" id="KW-0863">Zinc-finger</keyword>
<dbReference type="GO" id="GO:0008270">
    <property type="term" value="F:zinc ion binding"/>
    <property type="evidence" value="ECO:0007669"/>
    <property type="project" value="UniProtKB-KW"/>
</dbReference>
<evidence type="ECO:0000256" key="2">
    <source>
        <dbReference type="ARBA" id="ARBA00012483"/>
    </source>
</evidence>
<evidence type="ECO:0000313" key="11">
    <source>
        <dbReference type="EMBL" id="EEN63170.1"/>
    </source>
</evidence>
<proteinExistence type="predicted"/>
<evidence type="ECO:0000259" key="10">
    <source>
        <dbReference type="PROSITE" id="PS50089"/>
    </source>
</evidence>
<dbReference type="SMART" id="SM00184">
    <property type="entry name" value="RING"/>
    <property type="match status" value="1"/>
</dbReference>
<dbReference type="InParanoid" id="C3Y9B4"/>
<evidence type="ECO:0000256" key="6">
    <source>
        <dbReference type="ARBA" id="ARBA00022786"/>
    </source>
</evidence>
<evidence type="ECO:0000256" key="8">
    <source>
        <dbReference type="PROSITE-ProRule" id="PRU00175"/>
    </source>
</evidence>
<dbReference type="eggNOG" id="KOG4265">
    <property type="taxonomic scope" value="Eukaryota"/>
</dbReference>
<dbReference type="GO" id="GO:0016567">
    <property type="term" value="P:protein ubiquitination"/>
    <property type="evidence" value="ECO:0007669"/>
    <property type="project" value="UniProtKB-ARBA"/>
</dbReference>
<dbReference type="Pfam" id="PF13920">
    <property type="entry name" value="zf-C3HC4_3"/>
    <property type="match status" value="1"/>
</dbReference>
<dbReference type="EC" id="2.3.2.27" evidence="2"/>
<feature type="compositionally biased region" description="Basic residues" evidence="9">
    <location>
        <begin position="635"/>
        <end position="644"/>
    </location>
</feature>
<feature type="region of interest" description="Disordered" evidence="9">
    <location>
        <begin position="807"/>
        <end position="913"/>
    </location>
</feature>
<evidence type="ECO:0000256" key="5">
    <source>
        <dbReference type="ARBA" id="ARBA00022771"/>
    </source>
</evidence>
<dbReference type="PANTHER" id="PTHR22996">
    <property type="entry name" value="MAHOGUNIN"/>
    <property type="match status" value="1"/>
</dbReference>
<organism>
    <name type="scientific">Branchiostoma floridae</name>
    <name type="common">Florida lancelet</name>
    <name type="synonym">Amphioxus</name>
    <dbReference type="NCBI Taxonomy" id="7739"/>
    <lineage>
        <taxon>Eukaryota</taxon>
        <taxon>Metazoa</taxon>
        <taxon>Chordata</taxon>
        <taxon>Cephalochordata</taxon>
        <taxon>Leptocardii</taxon>
        <taxon>Amphioxiformes</taxon>
        <taxon>Branchiostomatidae</taxon>
        <taxon>Branchiostoma</taxon>
    </lineage>
</organism>
<keyword evidence="4" id="KW-0479">Metal-binding</keyword>
<feature type="compositionally biased region" description="Basic residues" evidence="9">
    <location>
        <begin position="849"/>
        <end position="866"/>
    </location>
</feature>
<feature type="domain" description="RING-type" evidence="10">
    <location>
        <begin position="496"/>
        <end position="535"/>
    </location>
</feature>
<feature type="compositionally biased region" description="Acidic residues" evidence="9">
    <location>
        <begin position="339"/>
        <end position="352"/>
    </location>
</feature>
<feature type="region of interest" description="Disordered" evidence="9">
    <location>
        <begin position="333"/>
        <end position="355"/>
    </location>
</feature>
<reference evidence="11" key="1">
    <citation type="journal article" date="2008" name="Nature">
        <title>The amphioxus genome and the evolution of the chordate karyotype.</title>
        <authorList>
            <consortium name="US DOE Joint Genome Institute (JGI-PGF)"/>
            <person name="Putnam N.H."/>
            <person name="Butts T."/>
            <person name="Ferrier D.E.K."/>
            <person name="Furlong R.F."/>
            <person name="Hellsten U."/>
            <person name="Kawashima T."/>
            <person name="Robinson-Rechavi M."/>
            <person name="Shoguchi E."/>
            <person name="Terry A."/>
            <person name="Yu J.-K."/>
            <person name="Benito-Gutierrez E.L."/>
            <person name="Dubchak I."/>
            <person name="Garcia-Fernandez J."/>
            <person name="Gibson-Brown J.J."/>
            <person name="Grigoriev I.V."/>
            <person name="Horton A.C."/>
            <person name="de Jong P.J."/>
            <person name="Jurka J."/>
            <person name="Kapitonov V.V."/>
            <person name="Kohara Y."/>
            <person name="Kuroki Y."/>
            <person name="Lindquist E."/>
            <person name="Lucas S."/>
            <person name="Osoegawa K."/>
            <person name="Pennacchio L.A."/>
            <person name="Salamov A.A."/>
            <person name="Satou Y."/>
            <person name="Sauka-Spengler T."/>
            <person name="Schmutz J."/>
            <person name="Shin-I T."/>
            <person name="Toyoda A."/>
            <person name="Bronner-Fraser M."/>
            <person name="Fujiyama A."/>
            <person name="Holland L.Z."/>
            <person name="Holland P.W.H."/>
            <person name="Satoh N."/>
            <person name="Rokhsar D.S."/>
        </authorList>
    </citation>
    <scope>NUCLEOTIDE SEQUENCE [LARGE SCALE GENOMIC DNA]</scope>
    <source>
        <strain evidence="11">S238N-H82</strain>
        <tissue evidence="11">Testes</tissue>
    </source>
</reference>
<gene>
    <name evidence="11" type="ORF">BRAFLDRAFT_118649</name>
</gene>
<feature type="compositionally biased region" description="Polar residues" evidence="9">
    <location>
        <begin position="737"/>
        <end position="757"/>
    </location>
</feature>